<dbReference type="EMBL" id="JBHLSS010000098">
    <property type="protein sequence ID" value="MFC0710912.1"/>
    <property type="molecule type" value="Genomic_DNA"/>
</dbReference>
<organism evidence="1 2">
    <name type="scientific">Azorhizophilus paspali</name>
    <name type="common">Azotobacter paspali</name>
    <dbReference type="NCBI Taxonomy" id="69963"/>
    <lineage>
        <taxon>Bacteria</taxon>
        <taxon>Pseudomonadati</taxon>
        <taxon>Pseudomonadota</taxon>
        <taxon>Gammaproteobacteria</taxon>
        <taxon>Pseudomonadales</taxon>
        <taxon>Pseudomonadaceae</taxon>
        <taxon>Azorhizophilus</taxon>
    </lineage>
</organism>
<evidence type="ECO:0000313" key="1">
    <source>
        <dbReference type="EMBL" id="MFC0710912.1"/>
    </source>
</evidence>
<name>A0ABV6SN08_AZOPA</name>
<sequence>MLGRQVTAFKTSHLSPMREREGLLRYIHPEVINHPEQAYLTTEVGRAWLAENGIRL</sequence>
<proteinExistence type="predicted"/>
<protein>
    <submittedName>
        <fullName evidence="1">Uncharacterized protein</fullName>
    </submittedName>
</protein>
<comment type="caution">
    <text evidence="1">The sequence shown here is derived from an EMBL/GenBank/DDBJ whole genome shotgun (WGS) entry which is preliminary data.</text>
</comment>
<keyword evidence="2" id="KW-1185">Reference proteome</keyword>
<reference evidence="1 2" key="1">
    <citation type="submission" date="2024-09" db="EMBL/GenBank/DDBJ databases">
        <authorList>
            <person name="Sun Q."/>
            <person name="Mori K."/>
        </authorList>
    </citation>
    <scope>NUCLEOTIDE SEQUENCE [LARGE SCALE GENOMIC DNA]</scope>
    <source>
        <strain evidence="1 2">NCAIM B.01794</strain>
    </source>
</reference>
<gene>
    <name evidence="1" type="ORF">ACFFGX_15595</name>
</gene>
<dbReference type="RefSeq" id="WP_377968892.1">
    <property type="nucleotide sequence ID" value="NZ_JBHUKG010000001.1"/>
</dbReference>
<evidence type="ECO:0000313" key="2">
    <source>
        <dbReference type="Proteomes" id="UP001589891"/>
    </source>
</evidence>
<dbReference type="Proteomes" id="UP001589891">
    <property type="component" value="Unassembled WGS sequence"/>
</dbReference>
<accession>A0ABV6SN08</accession>